<evidence type="ECO:0000313" key="3">
    <source>
        <dbReference type="Proteomes" id="UP000255036"/>
    </source>
</evidence>
<dbReference type="GO" id="GO:0016747">
    <property type="term" value="F:acyltransferase activity, transferring groups other than amino-acyl groups"/>
    <property type="evidence" value="ECO:0007669"/>
    <property type="project" value="InterPro"/>
</dbReference>
<proteinExistence type="predicted"/>
<protein>
    <submittedName>
        <fullName evidence="2">GNAT family N-acetyltransferase</fullName>
    </submittedName>
</protein>
<keyword evidence="2" id="KW-0808">Transferase</keyword>
<gene>
    <name evidence="2" type="ORF">DWV06_07705</name>
</gene>
<dbReference type="Proteomes" id="UP000255036">
    <property type="component" value="Unassembled WGS sequence"/>
</dbReference>
<feature type="domain" description="N-acetyltransferase" evidence="1">
    <location>
        <begin position="14"/>
        <end position="82"/>
    </location>
</feature>
<sequence>MINLLGDFGMHWLLKEFVVDSNYRGKLIGTMLYHFSEKYIQSTMKEGWKVAIDLRSSVGLEKFYSNLGFSECPNESMGNGMEKIIFKH</sequence>
<evidence type="ECO:0000259" key="1">
    <source>
        <dbReference type="Pfam" id="PF13673"/>
    </source>
</evidence>
<dbReference type="InterPro" id="IPR016181">
    <property type="entry name" value="Acyl_CoA_acyltransferase"/>
</dbReference>
<dbReference type="SUPFAM" id="SSF55729">
    <property type="entry name" value="Acyl-CoA N-acyltransferases (Nat)"/>
    <property type="match status" value="1"/>
</dbReference>
<name>A0A371AVY1_9FIRM</name>
<accession>A0A371AVY1</accession>
<dbReference type="AlphaFoldDB" id="A0A371AVY1"/>
<dbReference type="Pfam" id="PF13673">
    <property type="entry name" value="Acetyltransf_10"/>
    <property type="match status" value="1"/>
</dbReference>
<dbReference type="Gene3D" id="3.40.630.30">
    <property type="match status" value="1"/>
</dbReference>
<evidence type="ECO:0000313" key="2">
    <source>
        <dbReference type="EMBL" id="RDU23735.1"/>
    </source>
</evidence>
<dbReference type="InterPro" id="IPR000182">
    <property type="entry name" value="GNAT_dom"/>
</dbReference>
<keyword evidence="3" id="KW-1185">Reference proteome</keyword>
<reference evidence="2 3" key="1">
    <citation type="submission" date="2018-07" db="EMBL/GenBank/DDBJ databases">
        <title>Anaerosacharophilus polymeroproducens gen. nov. sp. nov., an anaerobic bacterium isolated from salt field.</title>
        <authorList>
            <person name="Kim W."/>
            <person name="Yang S.-H."/>
            <person name="Oh J."/>
            <person name="Lee J.-H."/>
            <person name="Kwon K.K."/>
        </authorList>
    </citation>
    <scope>NUCLEOTIDE SEQUENCE [LARGE SCALE GENOMIC DNA]</scope>
    <source>
        <strain evidence="2 3">MCWD5</strain>
    </source>
</reference>
<organism evidence="2 3">
    <name type="scientific">Anaerosacchariphilus polymeriproducens</name>
    <dbReference type="NCBI Taxonomy" id="1812858"/>
    <lineage>
        <taxon>Bacteria</taxon>
        <taxon>Bacillati</taxon>
        <taxon>Bacillota</taxon>
        <taxon>Clostridia</taxon>
        <taxon>Lachnospirales</taxon>
        <taxon>Lachnospiraceae</taxon>
        <taxon>Anaerosacchariphilus</taxon>
    </lineage>
</organism>
<dbReference type="OrthoDB" id="9775804at2"/>
<dbReference type="RefSeq" id="WP_115481604.1">
    <property type="nucleotide sequence ID" value="NZ_QRCT01000019.1"/>
</dbReference>
<dbReference type="EMBL" id="QRCT01000019">
    <property type="protein sequence ID" value="RDU23735.1"/>
    <property type="molecule type" value="Genomic_DNA"/>
</dbReference>
<comment type="caution">
    <text evidence="2">The sequence shown here is derived from an EMBL/GenBank/DDBJ whole genome shotgun (WGS) entry which is preliminary data.</text>
</comment>